<evidence type="ECO:0000256" key="2">
    <source>
        <dbReference type="SAM" id="Phobius"/>
    </source>
</evidence>
<protein>
    <submittedName>
        <fullName evidence="3">Uncharacterized protein</fullName>
    </submittedName>
</protein>
<keyword evidence="4" id="KW-1185">Reference proteome</keyword>
<keyword evidence="2" id="KW-0812">Transmembrane</keyword>
<feature type="transmembrane region" description="Helical" evidence="2">
    <location>
        <begin position="152"/>
        <end position="174"/>
    </location>
</feature>
<name>E4WUR3_OIKDI</name>
<feature type="region of interest" description="Disordered" evidence="1">
    <location>
        <begin position="1"/>
        <end position="34"/>
    </location>
</feature>
<feature type="region of interest" description="Disordered" evidence="1">
    <location>
        <begin position="307"/>
        <end position="367"/>
    </location>
</feature>
<keyword evidence="2" id="KW-1133">Transmembrane helix</keyword>
<feature type="compositionally biased region" description="Basic and acidic residues" evidence="1">
    <location>
        <begin position="332"/>
        <end position="345"/>
    </location>
</feature>
<evidence type="ECO:0000313" key="4">
    <source>
        <dbReference type="Proteomes" id="UP000001307"/>
    </source>
</evidence>
<dbReference type="Proteomes" id="UP000001307">
    <property type="component" value="Unassembled WGS sequence"/>
</dbReference>
<organism evidence="3">
    <name type="scientific">Oikopleura dioica</name>
    <name type="common">Tunicate</name>
    <dbReference type="NCBI Taxonomy" id="34765"/>
    <lineage>
        <taxon>Eukaryota</taxon>
        <taxon>Metazoa</taxon>
        <taxon>Chordata</taxon>
        <taxon>Tunicata</taxon>
        <taxon>Appendicularia</taxon>
        <taxon>Copelata</taxon>
        <taxon>Oikopleuridae</taxon>
        <taxon>Oikopleura</taxon>
    </lineage>
</organism>
<evidence type="ECO:0000313" key="3">
    <source>
        <dbReference type="EMBL" id="CBY21594.1"/>
    </source>
</evidence>
<evidence type="ECO:0000256" key="1">
    <source>
        <dbReference type="SAM" id="MobiDB-lite"/>
    </source>
</evidence>
<feature type="compositionally biased region" description="Basic residues" evidence="1">
    <location>
        <begin position="1"/>
        <end position="10"/>
    </location>
</feature>
<dbReference type="EMBL" id="FN653017">
    <property type="protein sequence ID" value="CBY21594.1"/>
    <property type="molecule type" value="Genomic_DNA"/>
</dbReference>
<reference evidence="3" key="1">
    <citation type="journal article" date="2010" name="Science">
        <title>Plasticity of animal genome architecture unmasked by rapid evolution of a pelagic tunicate.</title>
        <authorList>
            <person name="Denoeud F."/>
            <person name="Henriet S."/>
            <person name="Mungpakdee S."/>
            <person name="Aury J.M."/>
            <person name="Da Silva C."/>
            <person name="Brinkmann H."/>
            <person name="Mikhaleva J."/>
            <person name="Olsen L.C."/>
            <person name="Jubin C."/>
            <person name="Canestro C."/>
            <person name="Bouquet J.M."/>
            <person name="Danks G."/>
            <person name="Poulain J."/>
            <person name="Campsteijn C."/>
            <person name="Adamski M."/>
            <person name="Cross I."/>
            <person name="Yadetie F."/>
            <person name="Muffato M."/>
            <person name="Louis A."/>
            <person name="Butcher S."/>
            <person name="Tsagkogeorga G."/>
            <person name="Konrad A."/>
            <person name="Singh S."/>
            <person name="Jensen M.F."/>
            <person name="Cong E.H."/>
            <person name="Eikeseth-Otteraa H."/>
            <person name="Noel B."/>
            <person name="Anthouard V."/>
            <person name="Porcel B.M."/>
            <person name="Kachouri-Lafond R."/>
            <person name="Nishino A."/>
            <person name="Ugolini M."/>
            <person name="Chourrout P."/>
            <person name="Nishida H."/>
            <person name="Aasland R."/>
            <person name="Huzurbazar S."/>
            <person name="Westhof E."/>
            <person name="Delsuc F."/>
            <person name="Lehrach H."/>
            <person name="Reinhardt R."/>
            <person name="Weissenbach J."/>
            <person name="Roy S.W."/>
            <person name="Artiguenave F."/>
            <person name="Postlethwait J.H."/>
            <person name="Manak J.R."/>
            <person name="Thompson E.M."/>
            <person name="Jaillon O."/>
            <person name="Du Pasquier L."/>
            <person name="Boudinot P."/>
            <person name="Liberles D.A."/>
            <person name="Volff J.N."/>
            <person name="Philippe H."/>
            <person name="Lenhard B."/>
            <person name="Roest Crollius H."/>
            <person name="Wincker P."/>
            <person name="Chourrout D."/>
        </authorList>
    </citation>
    <scope>NUCLEOTIDE SEQUENCE [LARGE SCALE GENOMIC DNA]</scope>
</reference>
<accession>E4WUR3</accession>
<keyword evidence="2" id="KW-0472">Membrane</keyword>
<sequence>MNRNWNRKLVNKNNDWEGKEDDTGVAGDEPSPFDETAIIGNWNRKMANETGSFTSVRKVVKEEDIEGAGDGPVPAELYPKLERGGDEEIQELEQFFSTTKPLSNEGLKLKSLFFFKTLKNLLGKTVAIANPGAGVIQNQASGIGANRSVGSVVANAFLIGGAASFGVIAVFTIACAAMRNAPSLNFPSFTTATNFIGQKFRLLSRGRRPTERISLEEPEDCQLERPIAIERATAEDEENISSASETFFSLNGTQEINEAEDEYALSHPRQPILTSNKCEGVIVNNDTEPSSEEKIRNQLKGVNLKAMQEAPLPDTSDDEVDAETAQSSAKAPESKKIAADNRSEEQTVSEPQARPKRKCRRTAPYQK</sequence>
<dbReference type="InParanoid" id="E4WUR3"/>
<gene>
    <name evidence="3" type="ORF">GSOID_T00009366001</name>
</gene>
<dbReference type="AlphaFoldDB" id="E4WUR3"/>
<proteinExistence type="predicted"/>